<comment type="similarity">
    <text evidence="1">Belongs to the sulfotransferase 1 family.</text>
</comment>
<accession>A0AA38M4R2</accession>
<dbReference type="InterPro" id="IPR000863">
    <property type="entry name" value="Sulfotransferase_dom"/>
</dbReference>
<dbReference type="GO" id="GO:0008146">
    <property type="term" value="F:sulfotransferase activity"/>
    <property type="evidence" value="ECO:0007669"/>
    <property type="project" value="InterPro"/>
</dbReference>
<organism evidence="4 5">
    <name type="scientific">Zophobas morio</name>
    <dbReference type="NCBI Taxonomy" id="2755281"/>
    <lineage>
        <taxon>Eukaryota</taxon>
        <taxon>Metazoa</taxon>
        <taxon>Ecdysozoa</taxon>
        <taxon>Arthropoda</taxon>
        <taxon>Hexapoda</taxon>
        <taxon>Insecta</taxon>
        <taxon>Pterygota</taxon>
        <taxon>Neoptera</taxon>
        <taxon>Endopterygota</taxon>
        <taxon>Coleoptera</taxon>
        <taxon>Polyphaga</taxon>
        <taxon>Cucujiformia</taxon>
        <taxon>Tenebrionidae</taxon>
        <taxon>Zophobas</taxon>
    </lineage>
</organism>
<dbReference type="Gene3D" id="3.40.50.300">
    <property type="entry name" value="P-loop containing nucleotide triphosphate hydrolases"/>
    <property type="match status" value="1"/>
</dbReference>
<name>A0AA38M4R2_9CUCU</name>
<dbReference type="EMBL" id="JALNTZ010000008">
    <property type="protein sequence ID" value="KAJ3642834.1"/>
    <property type="molecule type" value="Genomic_DNA"/>
</dbReference>
<dbReference type="SUPFAM" id="SSF52540">
    <property type="entry name" value="P-loop containing nucleoside triphosphate hydrolases"/>
    <property type="match status" value="1"/>
</dbReference>
<protein>
    <recommendedName>
        <fullName evidence="3">Sulfotransferase domain-containing protein</fullName>
    </recommendedName>
</protein>
<gene>
    <name evidence="4" type="ORF">Zmor_025586</name>
</gene>
<evidence type="ECO:0000256" key="1">
    <source>
        <dbReference type="ARBA" id="ARBA00005771"/>
    </source>
</evidence>
<dbReference type="Pfam" id="PF00685">
    <property type="entry name" value="Sulfotransfer_1"/>
    <property type="match status" value="1"/>
</dbReference>
<sequence length="377" mass="44936">MDEELVKDAFHNNNDVEWLKFPFQINDLDDKTNEELLNHFTGERTGFVQVGPKKWFFPSGYRKNAEIYYNFQARPSDVWVITFPRSGLSDNNWFFDGLLNDLGTTWTQELVWLLSNNLDYERAFQTPLDARFPFLEFSSFVHPLVKEEFLQENSHSREKSLLVEEIASPAWKTFMQSSDRRFIKTHLPFSLLPPNLLKVGCKVVYLARNPKDVAVSFYHLNRLFRTQGYTGNFPQYWHYFKNNLQPWTPYWSHIHEGWTRRHEDNLLFMFYEDMTADLNACILRLSHFLGVKYTQTQYQTLQEHLKIDNFRNNKSVNLTGLKELGVIRSDEEDFVRKGRSGGWRDYFTGDLNEDADQWIQHNLKNTDIRFPKLEIFY</sequence>
<dbReference type="PANTHER" id="PTHR11783">
    <property type="entry name" value="SULFOTRANSFERASE SULT"/>
    <property type="match status" value="1"/>
</dbReference>
<evidence type="ECO:0000313" key="4">
    <source>
        <dbReference type="EMBL" id="KAJ3642834.1"/>
    </source>
</evidence>
<evidence type="ECO:0000259" key="3">
    <source>
        <dbReference type="Pfam" id="PF00685"/>
    </source>
</evidence>
<comment type="caution">
    <text evidence="4">The sequence shown here is derived from an EMBL/GenBank/DDBJ whole genome shotgun (WGS) entry which is preliminary data.</text>
</comment>
<dbReference type="AlphaFoldDB" id="A0AA38M4R2"/>
<reference evidence="4" key="1">
    <citation type="journal article" date="2023" name="G3 (Bethesda)">
        <title>Whole genome assemblies of Zophobas morio and Tenebrio molitor.</title>
        <authorList>
            <person name="Kaur S."/>
            <person name="Stinson S.A."/>
            <person name="diCenzo G.C."/>
        </authorList>
    </citation>
    <scope>NUCLEOTIDE SEQUENCE</scope>
    <source>
        <strain evidence="4">QUZm001</strain>
    </source>
</reference>
<keyword evidence="2" id="KW-0808">Transferase</keyword>
<dbReference type="InterPro" id="IPR027417">
    <property type="entry name" value="P-loop_NTPase"/>
</dbReference>
<dbReference type="Proteomes" id="UP001168821">
    <property type="component" value="Unassembled WGS sequence"/>
</dbReference>
<evidence type="ECO:0000313" key="5">
    <source>
        <dbReference type="Proteomes" id="UP001168821"/>
    </source>
</evidence>
<evidence type="ECO:0000256" key="2">
    <source>
        <dbReference type="ARBA" id="ARBA00022679"/>
    </source>
</evidence>
<proteinExistence type="inferred from homology"/>
<keyword evidence="5" id="KW-1185">Reference proteome</keyword>
<feature type="domain" description="Sulfotransferase" evidence="3">
    <location>
        <begin position="103"/>
        <end position="366"/>
    </location>
</feature>